<feature type="region of interest" description="Disordered" evidence="1">
    <location>
        <begin position="61"/>
        <end position="101"/>
    </location>
</feature>
<evidence type="ECO:0000313" key="3">
    <source>
        <dbReference type="Proteomes" id="UP000008144"/>
    </source>
</evidence>
<reference evidence="2" key="3">
    <citation type="submission" date="2025-09" db="UniProtKB">
        <authorList>
            <consortium name="Ensembl"/>
        </authorList>
    </citation>
    <scope>IDENTIFICATION</scope>
</reference>
<organism evidence="2 3">
    <name type="scientific">Ciona intestinalis</name>
    <name type="common">Transparent sea squirt</name>
    <name type="synonym">Ascidia intestinalis</name>
    <dbReference type="NCBI Taxonomy" id="7719"/>
    <lineage>
        <taxon>Eukaryota</taxon>
        <taxon>Metazoa</taxon>
        <taxon>Chordata</taxon>
        <taxon>Tunicata</taxon>
        <taxon>Ascidiacea</taxon>
        <taxon>Phlebobranchia</taxon>
        <taxon>Cionidae</taxon>
        <taxon>Ciona</taxon>
    </lineage>
</organism>
<reference evidence="2" key="2">
    <citation type="submission" date="2025-08" db="UniProtKB">
        <authorList>
            <consortium name="Ensembl"/>
        </authorList>
    </citation>
    <scope>IDENTIFICATION</scope>
</reference>
<accession>H2XVI0</accession>
<feature type="compositionally biased region" description="Low complexity" evidence="1">
    <location>
        <begin position="84"/>
        <end position="101"/>
    </location>
</feature>
<protein>
    <submittedName>
        <fullName evidence="2">Uncharacterized protein</fullName>
    </submittedName>
</protein>
<evidence type="ECO:0000256" key="1">
    <source>
        <dbReference type="SAM" id="MobiDB-lite"/>
    </source>
</evidence>
<dbReference type="Ensembl" id="ENSCINT00000030982.1">
    <property type="protein sequence ID" value="ENSCINP00000033664.1"/>
    <property type="gene ID" value="ENSCING00000023476.1"/>
</dbReference>
<evidence type="ECO:0000313" key="2">
    <source>
        <dbReference type="Ensembl" id="ENSCINP00000033664.1"/>
    </source>
</evidence>
<reference evidence="3" key="1">
    <citation type="journal article" date="2002" name="Science">
        <title>The draft genome of Ciona intestinalis: insights into chordate and vertebrate origins.</title>
        <authorList>
            <person name="Dehal P."/>
            <person name="Satou Y."/>
            <person name="Campbell R.K."/>
            <person name="Chapman J."/>
            <person name="Degnan B."/>
            <person name="De Tomaso A."/>
            <person name="Davidson B."/>
            <person name="Di Gregorio A."/>
            <person name="Gelpke M."/>
            <person name="Goodstein D.M."/>
            <person name="Harafuji N."/>
            <person name="Hastings K.E."/>
            <person name="Ho I."/>
            <person name="Hotta K."/>
            <person name="Huang W."/>
            <person name="Kawashima T."/>
            <person name="Lemaire P."/>
            <person name="Martinez D."/>
            <person name="Meinertzhagen I.A."/>
            <person name="Necula S."/>
            <person name="Nonaka M."/>
            <person name="Putnam N."/>
            <person name="Rash S."/>
            <person name="Saiga H."/>
            <person name="Satake M."/>
            <person name="Terry A."/>
            <person name="Yamada L."/>
            <person name="Wang H.G."/>
            <person name="Awazu S."/>
            <person name="Azumi K."/>
            <person name="Boore J."/>
            <person name="Branno M."/>
            <person name="Chin-Bow S."/>
            <person name="DeSantis R."/>
            <person name="Doyle S."/>
            <person name="Francino P."/>
            <person name="Keys D.N."/>
            <person name="Haga S."/>
            <person name="Hayashi H."/>
            <person name="Hino K."/>
            <person name="Imai K.S."/>
            <person name="Inaba K."/>
            <person name="Kano S."/>
            <person name="Kobayashi K."/>
            <person name="Kobayashi M."/>
            <person name="Lee B.I."/>
            <person name="Makabe K.W."/>
            <person name="Manohar C."/>
            <person name="Matassi G."/>
            <person name="Medina M."/>
            <person name="Mochizuki Y."/>
            <person name="Mount S."/>
            <person name="Morishita T."/>
            <person name="Miura S."/>
            <person name="Nakayama A."/>
            <person name="Nishizaka S."/>
            <person name="Nomoto H."/>
            <person name="Ohta F."/>
            <person name="Oishi K."/>
            <person name="Rigoutsos I."/>
            <person name="Sano M."/>
            <person name="Sasaki A."/>
            <person name="Sasakura Y."/>
            <person name="Shoguchi E."/>
            <person name="Shin-i T."/>
            <person name="Spagnuolo A."/>
            <person name="Stainier D."/>
            <person name="Suzuki M.M."/>
            <person name="Tassy O."/>
            <person name="Takatori N."/>
            <person name="Tokuoka M."/>
            <person name="Yagi K."/>
            <person name="Yoshizaki F."/>
            <person name="Wada S."/>
            <person name="Zhang C."/>
            <person name="Hyatt P.D."/>
            <person name="Larimer F."/>
            <person name="Detter C."/>
            <person name="Doggett N."/>
            <person name="Glavina T."/>
            <person name="Hawkins T."/>
            <person name="Richardson P."/>
            <person name="Lucas S."/>
            <person name="Kohara Y."/>
            <person name="Levine M."/>
            <person name="Satoh N."/>
            <person name="Rokhsar D.S."/>
        </authorList>
    </citation>
    <scope>NUCLEOTIDE SEQUENCE [LARGE SCALE GENOMIC DNA]</scope>
</reference>
<keyword evidence="3" id="KW-1185">Reference proteome</keyword>
<dbReference type="InParanoid" id="H2XVI0"/>
<dbReference type="HOGENOM" id="CLU_1651555_0_0_1"/>
<dbReference type="Proteomes" id="UP000008144">
    <property type="component" value="Unassembled WGS sequence"/>
</dbReference>
<proteinExistence type="predicted"/>
<dbReference type="AlphaFoldDB" id="H2XVI0"/>
<feature type="compositionally biased region" description="Polar residues" evidence="1">
    <location>
        <begin position="61"/>
        <end position="83"/>
    </location>
</feature>
<name>H2XVI0_CIOIN</name>
<sequence>MGKEKFPSDINLDQHDIFDSGVIDLDQMLQDIGPPSSDGYMDFNSYCPQEIPAYTTNVDMESGMDTTMTSSMEPDNNGYNYNMQQQQQQQQQPNKTTTTTTISTLYDPNKRQCTPDIPRNGWGDGLPHAGANGDRYGVNWDAPAFHPPYNATSVVSRYNI</sequence>